<reference evidence="2" key="1">
    <citation type="journal article" date="2022" name="Mol. Ecol. Resour.">
        <title>The genomes of chicory, endive, great burdock and yacon provide insights into Asteraceae palaeo-polyploidization history and plant inulin production.</title>
        <authorList>
            <person name="Fan W."/>
            <person name="Wang S."/>
            <person name="Wang H."/>
            <person name="Wang A."/>
            <person name="Jiang F."/>
            <person name="Liu H."/>
            <person name="Zhao H."/>
            <person name="Xu D."/>
            <person name="Zhang Y."/>
        </authorList>
    </citation>
    <scope>NUCLEOTIDE SEQUENCE [LARGE SCALE GENOMIC DNA]</scope>
    <source>
        <strain evidence="2">cv. Punajuju</strain>
    </source>
</reference>
<proteinExistence type="predicted"/>
<dbReference type="Proteomes" id="UP001055811">
    <property type="component" value="Linkage Group LG02"/>
</dbReference>
<comment type="caution">
    <text evidence="1">The sequence shown here is derived from an EMBL/GenBank/DDBJ whole genome shotgun (WGS) entry which is preliminary data.</text>
</comment>
<sequence>MVPRLLSMVSVEKDDSNTNNKVGNGRVPANATATSASPEIPHSYNQTVVVENPISVDESAKLVSNVVVGSRRRIKPSSEMTNLRFC</sequence>
<accession>A0ACB9GGF5</accession>
<dbReference type="EMBL" id="CM042010">
    <property type="protein sequence ID" value="KAI3782263.1"/>
    <property type="molecule type" value="Genomic_DNA"/>
</dbReference>
<evidence type="ECO:0000313" key="1">
    <source>
        <dbReference type="EMBL" id="KAI3782263.1"/>
    </source>
</evidence>
<protein>
    <submittedName>
        <fullName evidence="1">Uncharacterized protein</fullName>
    </submittedName>
</protein>
<reference evidence="1 2" key="2">
    <citation type="journal article" date="2022" name="Mol. Ecol. Resour.">
        <title>The genomes of chicory, endive, great burdock and yacon provide insights into Asteraceae paleo-polyploidization history and plant inulin production.</title>
        <authorList>
            <person name="Fan W."/>
            <person name="Wang S."/>
            <person name="Wang H."/>
            <person name="Wang A."/>
            <person name="Jiang F."/>
            <person name="Liu H."/>
            <person name="Zhao H."/>
            <person name="Xu D."/>
            <person name="Zhang Y."/>
        </authorList>
    </citation>
    <scope>NUCLEOTIDE SEQUENCE [LARGE SCALE GENOMIC DNA]</scope>
    <source>
        <strain evidence="2">cv. Punajuju</strain>
        <tissue evidence="1">Leaves</tissue>
    </source>
</reference>
<name>A0ACB9GGF5_CICIN</name>
<gene>
    <name evidence="1" type="ORF">L2E82_12303</name>
</gene>
<organism evidence="1 2">
    <name type="scientific">Cichorium intybus</name>
    <name type="common">Chicory</name>
    <dbReference type="NCBI Taxonomy" id="13427"/>
    <lineage>
        <taxon>Eukaryota</taxon>
        <taxon>Viridiplantae</taxon>
        <taxon>Streptophyta</taxon>
        <taxon>Embryophyta</taxon>
        <taxon>Tracheophyta</taxon>
        <taxon>Spermatophyta</taxon>
        <taxon>Magnoliopsida</taxon>
        <taxon>eudicotyledons</taxon>
        <taxon>Gunneridae</taxon>
        <taxon>Pentapetalae</taxon>
        <taxon>asterids</taxon>
        <taxon>campanulids</taxon>
        <taxon>Asterales</taxon>
        <taxon>Asteraceae</taxon>
        <taxon>Cichorioideae</taxon>
        <taxon>Cichorieae</taxon>
        <taxon>Cichoriinae</taxon>
        <taxon>Cichorium</taxon>
    </lineage>
</organism>
<evidence type="ECO:0000313" key="2">
    <source>
        <dbReference type="Proteomes" id="UP001055811"/>
    </source>
</evidence>
<keyword evidence="2" id="KW-1185">Reference proteome</keyword>